<reference evidence="1 2" key="1">
    <citation type="submission" date="2024-01" db="EMBL/GenBank/DDBJ databases">
        <title>Genome assemblies of Stephania.</title>
        <authorList>
            <person name="Yang L."/>
        </authorList>
    </citation>
    <scope>NUCLEOTIDE SEQUENCE [LARGE SCALE GENOMIC DNA]</scope>
    <source>
        <strain evidence="1">YNDBR</strain>
        <tissue evidence="1">Leaf</tissue>
    </source>
</reference>
<organism evidence="1 2">
    <name type="scientific">Stephania yunnanensis</name>
    <dbReference type="NCBI Taxonomy" id="152371"/>
    <lineage>
        <taxon>Eukaryota</taxon>
        <taxon>Viridiplantae</taxon>
        <taxon>Streptophyta</taxon>
        <taxon>Embryophyta</taxon>
        <taxon>Tracheophyta</taxon>
        <taxon>Spermatophyta</taxon>
        <taxon>Magnoliopsida</taxon>
        <taxon>Ranunculales</taxon>
        <taxon>Menispermaceae</taxon>
        <taxon>Menispermoideae</taxon>
        <taxon>Cissampelideae</taxon>
        <taxon>Stephania</taxon>
    </lineage>
</organism>
<dbReference type="Proteomes" id="UP001420932">
    <property type="component" value="Unassembled WGS sequence"/>
</dbReference>
<proteinExistence type="predicted"/>
<name>A0AAP0KH32_9MAGN</name>
<sequence length="220" mass="26201">MNPILPEPLLQNKKKRMNPILSEPLLQNKKKRVFKRAIVAEQEEKSLQAKICLLHRLFSFYLSCRAPTSCLKNNELVAQRVDRVFISREERKPYYPGPLHMNPIFPEPMLQNKKKRVFKRSALIFFASFENRNIESKETRLIQITRCKVFIERDRVFISREKAKSILSYVENKKNVLVAQQVLWARIVPLHEEGEFMQQSFEVKSKSNVQNNEMLERIRW</sequence>
<comment type="caution">
    <text evidence="1">The sequence shown here is derived from an EMBL/GenBank/DDBJ whole genome shotgun (WGS) entry which is preliminary data.</text>
</comment>
<evidence type="ECO:0000313" key="1">
    <source>
        <dbReference type="EMBL" id="KAK9151910.1"/>
    </source>
</evidence>
<dbReference type="EMBL" id="JBBNAF010000004">
    <property type="protein sequence ID" value="KAK9151910.1"/>
    <property type="molecule type" value="Genomic_DNA"/>
</dbReference>
<gene>
    <name evidence="1" type="ORF">Syun_010219</name>
</gene>
<evidence type="ECO:0000313" key="2">
    <source>
        <dbReference type="Proteomes" id="UP001420932"/>
    </source>
</evidence>
<keyword evidence="2" id="KW-1185">Reference proteome</keyword>
<accession>A0AAP0KH32</accession>
<dbReference type="AlphaFoldDB" id="A0AAP0KH32"/>
<protein>
    <submittedName>
        <fullName evidence="1">Uncharacterized protein</fullName>
    </submittedName>
</protein>